<gene>
    <name evidence="1" type="ORF">L6164_031310</name>
</gene>
<protein>
    <submittedName>
        <fullName evidence="1">Uncharacterized protein</fullName>
    </submittedName>
</protein>
<comment type="caution">
    <text evidence="1">The sequence shown here is derived from an EMBL/GenBank/DDBJ whole genome shotgun (WGS) entry which is preliminary data.</text>
</comment>
<sequence length="363" mass="40982">MSAATGVGGLSHCQEMCYYSVPTSPSRVKLTAPSGFQTEPTSPRSTYEYANSNLDEFEFETSRRLDFSDLNLETSQEEENQQEQRHQRQGGDSLPTMAYADELFCDGKVLPLIVPPLKLPPRLQNGDGNKMSVQSSTASSPRSPGSLLGLQFSLQSSWKDDIDPFMVALEKVRGENRGKSQRKHGFRRTRSLSPFRGNGPDMSKEKEGLLISTQQHEPNPDEEEKECRNPKMLAEPKGLVYARHVRLARMGNNIANELNGIKTPNGTMEANSKENERRGFWRKKRKREKIMKFLFGSTYMGKDSEDCKVKDEKAAFGKPTLLRKLGLKSGESNQWDKDKGMAEMTKIAMVCYKPRFFLCLCNV</sequence>
<proteinExistence type="predicted"/>
<name>A0ACB9LFD3_BAUVA</name>
<accession>A0ACB9LFD3</accession>
<evidence type="ECO:0000313" key="2">
    <source>
        <dbReference type="Proteomes" id="UP000828941"/>
    </source>
</evidence>
<dbReference type="EMBL" id="CM039437">
    <property type="protein sequence ID" value="KAI4308212.1"/>
    <property type="molecule type" value="Genomic_DNA"/>
</dbReference>
<reference evidence="1 2" key="1">
    <citation type="journal article" date="2022" name="DNA Res.">
        <title>Chromosomal-level genome assembly of the orchid tree Bauhinia variegata (Leguminosae; Cercidoideae) supports the allotetraploid origin hypothesis of Bauhinia.</title>
        <authorList>
            <person name="Zhong Y."/>
            <person name="Chen Y."/>
            <person name="Zheng D."/>
            <person name="Pang J."/>
            <person name="Liu Y."/>
            <person name="Luo S."/>
            <person name="Meng S."/>
            <person name="Qian L."/>
            <person name="Wei D."/>
            <person name="Dai S."/>
            <person name="Zhou R."/>
        </authorList>
    </citation>
    <scope>NUCLEOTIDE SEQUENCE [LARGE SCALE GENOMIC DNA]</scope>
    <source>
        <strain evidence="1">BV-YZ2020</strain>
    </source>
</reference>
<keyword evidence="2" id="KW-1185">Reference proteome</keyword>
<evidence type="ECO:0000313" key="1">
    <source>
        <dbReference type="EMBL" id="KAI4308212.1"/>
    </source>
</evidence>
<organism evidence="1 2">
    <name type="scientific">Bauhinia variegata</name>
    <name type="common">Purple orchid tree</name>
    <name type="synonym">Phanera variegata</name>
    <dbReference type="NCBI Taxonomy" id="167791"/>
    <lineage>
        <taxon>Eukaryota</taxon>
        <taxon>Viridiplantae</taxon>
        <taxon>Streptophyta</taxon>
        <taxon>Embryophyta</taxon>
        <taxon>Tracheophyta</taxon>
        <taxon>Spermatophyta</taxon>
        <taxon>Magnoliopsida</taxon>
        <taxon>eudicotyledons</taxon>
        <taxon>Gunneridae</taxon>
        <taxon>Pentapetalae</taxon>
        <taxon>rosids</taxon>
        <taxon>fabids</taxon>
        <taxon>Fabales</taxon>
        <taxon>Fabaceae</taxon>
        <taxon>Cercidoideae</taxon>
        <taxon>Cercideae</taxon>
        <taxon>Bauhiniinae</taxon>
        <taxon>Bauhinia</taxon>
    </lineage>
</organism>
<dbReference type="Proteomes" id="UP000828941">
    <property type="component" value="Chromosome 12"/>
</dbReference>